<protein>
    <submittedName>
        <fullName evidence="1">Uncharacterized protein</fullName>
    </submittedName>
</protein>
<gene>
    <name evidence="1" type="ORF">E5167_15170</name>
</gene>
<reference evidence="1 2" key="1">
    <citation type="submission" date="2019-04" db="EMBL/GenBank/DDBJ databases">
        <title>Lacinutrix sp. nov., isolated from marine water.</title>
        <authorList>
            <person name="Kim W."/>
        </authorList>
    </citation>
    <scope>NUCLEOTIDE SEQUENCE [LARGE SCALE GENOMIC DNA]</scope>
    <source>
        <strain evidence="1 2">CAU 1491</strain>
    </source>
</reference>
<keyword evidence="2" id="KW-1185">Reference proteome</keyword>
<name>A0A4U0EKV2_9FLAO</name>
<dbReference type="EMBL" id="SUPL01000015">
    <property type="protein sequence ID" value="TJY31584.1"/>
    <property type="molecule type" value="Genomic_DNA"/>
</dbReference>
<evidence type="ECO:0000313" key="1">
    <source>
        <dbReference type="EMBL" id="TJY31584.1"/>
    </source>
</evidence>
<proteinExistence type="predicted"/>
<accession>A0A4U0EKV2</accession>
<dbReference type="OrthoDB" id="86940at2"/>
<sequence>MYAKEIKLNSEKTHLATKVIEFDNDGNVINEKLIFEHDDFPDLPFGFDENNFPNGFSDEVSFEDSELINGEYVVERTGMSDETGNPYQRYFETTNKTFFNNKKQKIRVEENGKYENFIQTFEYDEDGFLIKENIDNLTNLFNYTERTNLYGKVFNDKLQRPIKLLKYTKLDDNSEIFYSYTRFGDLANISRIDNGTGITEEQFIYVYDSNGKWISKRHFENGQLTSIYEREYGDFAEHFKEEEDLGDLPF</sequence>
<dbReference type="AlphaFoldDB" id="A0A4U0EKV2"/>
<dbReference type="RefSeq" id="WP_136845011.1">
    <property type="nucleotide sequence ID" value="NZ_SUPL01000015.1"/>
</dbReference>
<comment type="caution">
    <text evidence="1">The sequence shown here is derived from an EMBL/GenBank/DDBJ whole genome shotgun (WGS) entry which is preliminary data.</text>
</comment>
<evidence type="ECO:0000313" key="2">
    <source>
        <dbReference type="Proteomes" id="UP000307657"/>
    </source>
</evidence>
<organism evidence="1 2">
    <name type="scientific">Pontimicrobium aquaticum</name>
    <dbReference type="NCBI Taxonomy" id="2565367"/>
    <lineage>
        <taxon>Bacteria</taxon>
        <taxon>Pseudomonadati</taxon>
        <taxon>Bacteroidota</taxon>
        <taxon>Flavobacteriia</taxon>
        <taxon>Flavobacteriales</taxon>
        <taxon>Flavobacteriaceae</taxon>
        <taxon>Pontimicrobium</taxon>
    </lineage>
</organism>
<dbReference type="Proteomes" id="UP000307657">
    <property type="component" value="Unassembled WGS sequence"/>
</dbReference>